<evidence type="ECO:0000313" key="3">
    <source>
        <dbReference type="Proteomes" id="UP000008080"/>
    </source>
</evidence>
<keyword evidence="1" id="KW-0732">Signal</keyword>
<feature type="chain" id="PRO_5004277793" description="Lipoprotein" evidence="1">
    <location>
        <begin position="25"/>
        <end position="171"/>
    </location>
</feature>
<name>Q6MNT0_BDEBA</name>
<dbReference type="Proteomes" id="UP000008080">
    <property type="component" value="Chromosome"/>
</dbReference>
<accession>Q6MNT0</accession>
<evidence type="ECO:0000313" key="2">
    <source>
        <dbReference type="EMBL" id="CAE79071.1"/>
    </source>
</evidence>
<dbReference type="RefSeq" id="WP_011163673.1">
    <property type="nucleotide sequence ID" value="NC_005363.1"/>
</dbReference>
<evidence type="ECO:0008006" key="4">
    <source>
        <dbReference type="Google" id="ProtNLM"/>
    </source>
</evidence>
<dbReference type="EMBL" id="BX842649">
    <property type="protein sequence ID" value="CAE79071.1"/>
    <property type="molecule type" value="Genomic_DNA"/>
</dbReference>
<keyword evidence="3" id="KW-1185">Reference proteome</keyword>
<feature type="signal peptide" evidence="1">
    <location>
        <begin position="1"/>
        <end position="24"/>
    </location>
</feature>
<sequence length="171" mass="18742">MKFKNYVLTILKALVLTAMTVGLANCSKDDNNSGTSNIYYWGANNICYQNVNGQAVQVNQTYCSTNSTYSYNANGQCIITSTGQQVAQSYCTTSTTTGQYVMSGNQCYQVSGTQYIPVNYTYCMNNTGGATTSQTCSGVYYYNNQQYNCGVTHNCSGVIMQNQYGQSVRCL</sequence>
<protein>
    <recommendedName>
        <fullName evidence="4">Lipoprotein</fullName>
    </recommendedName>
</protein>
<dbReference type="AlphaFoldDB" id="Q6MNT0"/>
<dbReference type="STRING" id="264462.Bd1156"/>
<gene>
    <name evidence="2" type="ordered locus">Bd1156</name>
</gene>
<dbReference type="KEGG" id="bba:Bd1156"/>
<reference evidence="2 3" key="1">
    <citation type="journal article" date="2004" name="Science">
        <title>A predator unmasked: life cycle of Bdellovibrio bacteriovorus from a genomic perspective.</title>
        <authorList>
            <person name="Rendulic S."/>
            <person name="Jagtap P."/>
            <person name="Rosinus A."/>
            <person name="Eppinger M."/>
            <person name="Baar C."/>
            <person name="Lanz C."/>
            <person name="Keller H."/>
            <person name="Lambert C."/>
            <person name="Evans K.J."/>
            <person name="Goesmann A."/>
            <person name="Meyer F."/>
            <person name="Sockett R.E."/>
            <person name="Schuster S.C."/>
        </authorList>
    </citation>
    <scope>NUCLEOTIDE SEQUENCE [LARGE SCALE GENOMIC DNA]</scope>
    <source>
        <strain evidence="3">ATCC 15356 / DSM 50701 / NCIMB 9529 / HD100</strain>
    </source>
</reference>
<evidence type="ECO:0000256" key="1">
    <source>
        <dbReference type="SAM" id="SignalP"/>
    </source>
</evidence>
<dbReference type="GeneID" id="93012200"/>
<dbReference type="HOGENOM" id="CLU_1567625_0_0_7"/>
<organism evidence="2 3">
    <name type="scientific">Bdellovibrio bacteriovorus (strain ATCC 15356 / DSM 50701 / NCIMB 9529 / HD100)</name>
    <dbReference type="NCBI Taxonomy" id="264462"/>
    <lineage>
        <taxon>Bacteria</taxon>
        <taxon>Pseudomonadati</taxon>
        <taxon>Bdellovibrionota</taxon>
        <taxon>Bdellovibrionia</taxon>
        <taxon>Bdellovibrionales</taxon>
        <taxon>Pseudobdellovibrionaceae</taxon>
        <taxon>Bdellovibrio</taxon>
    </lineage>
</organism>
<proteinExistence type="predicted"/>